<dbReference type="RefSeq" id="WP_204060961.1">
    <property type="nucleotide sequence ID" value="NZ_BAAAGP010000013.1"/>
</dbReference>
<evidence type="ECO:0000256" key="8">
    <source>
        <dbReference type="SAM" id="MobiDB-lite"/>
    </source>
</evidence>
<sequence>MTSVTSKPVRRPAGRRTGVTDPGGRRAGVSEPGGRWALVFVAPAVLGLAALYLWPFLSTFTKSFQDVPAFGPATFVGLDNYRALLSDEEFWKAFRNSALYTAIILLGIPVAVVLAALVEQVGRGRAVYRVLFFLPVVTLPVAIGMVWRFIYNGDFGLLNTVLSWFGVPAQFWVADARFTVYAFGVVGIWMSLGINMIILGAGLQAIPKALYEASSLDGAGRIRQFVHITVPLLTPSIFFVTILSVIAALQMFDLIFVMLRGVNNTALADSKTIVYLFYEKAFVQFHQGYGAAIAIVLLLVIMIATALQFRLQRSWVFYG</sequence>
<keyword evidence="4 7" id="KW-0812">Transmembrane</keyword>
<evidence type="ECO:0000256" key="3">
    <source>
        <dbReference type="ARBA" id="ARBA00022475"/>
    </source>
</evidence>
<dbReference type="InterPro" id="IPR051393">
    <property type="entry name" value="ABC_transporter_permease"/>
</dbReference>
<comment type="similarity">
    <text evidence="7">Belongs to the binding-protein-dependent transport system permease family.</text>
</comment>
<feature type="transmembrane region" description="Helical" evidence="7">
    <location>
        <begin position="98"/>
        <end position="118"/>
    </location>
</feature>
<evidence type="ECO:0000256" key="4">
    <source>
        <dbReference type="ARBA" id="ARBA00022692"/>
    </source>
</evidence>
<dbReference type="Proteomes" id="UP000603904">
    <property type="component" value="Unassembled WGS sequence"/>
</dbReference>
<gene>
    <name evidence="10" type="ORF">Mco01_69170</name>
</gene>
<name>A0ABQ4GA28_9ACTN</name>
<feature type="transmembrane region" description="Helical" evidence="7">
    <location>
        <begin position="225"/>
        <end position="249"/>
    </location>
</feature>
<dbReference type="PROSITE" id="PS50928">
    <property type="entry name" value="ABC_TM1"/>
    <property type="match status" value="1"/>
</dbReference>
<dbReference type="PANTHER" id="PTHR30193">
    <property type="entry name" value="ABC TRANSPORTER PERMEASE PROTEIN"/>
    <property type="match status" value="1"/>
</dbReference>
<evidence type="ECO:0000256" key="2">
    <source>
        <dbReference type="ARBA" id="ARBA00022448"/>
    </source>
</evidence>
<evidence type="ECO:0000256" key="5">
    <source>
        <dbReference type="ARBA" id="ARBA00022989"/>
    </source>
</evidence>
<dbReference type="CDD" id="cd06261">
    <property type="entry name" value="TM_PBP2"/>
    <property type="match status" value="1"/>
</dbReference>
<comment type="subcellular location">
    <subcellularLocation>
        <location evidence="1 7">Cell membrane</location>
        <topology evidence="1 7">Multi-pass membrane protein</topology>
    </subcellularLocation>
</comment>
<dbReference type="Pfam" id="PF00528">
    <property type="entry name" value="BPD_transp_1"/>
    <property type="match status" value="1"/>
</dbReference>
<keyword evidence="2 7" id="KW-0813">Transport</keyword>
<feature type="transmembrane region" description="Helical" evidence="7">
    <location>
        <begin position="180"/>
        <end position="205"/>
    </location>
</feature>
<feature type="transmembrane region" description="Helical" evidence="7">
    <location>
        <begin position="289"/>
        <end position="309"/>
    </location>
</feature>
<dbReference type="InterPro" id="IPR035906">
    <property type="entry name" value="MetI-like_sf"/>
</dbReference>
<evidence type="ECO:0000313" key="10">
    <source>
        <dbReference type="EMBL" id="GIH43917.1"/>
    </source>
</evidence>
<evidence type="ECO:0000313" key="11">
    <source>
        <dbReference type="Proteomes" id="UP000603904"/>
    </source>
</evidence>
<feature type="domain" description="ABC transmembrane type-1" evidence="9">
    <location>
        <begin position="93"/>
        <end position="308"/>
    </location>
</feature>
<feature type="transmembrane region" description="Helical" evidence="7">
    <location>
        <begin position="130"/>
        <end position="150"/>
    </location>
</feature>
<feature type="region of interest" description="Disordered" evidence="8">
    <location>
        <begin position="1"/>
        <end position="28"/>
    </location>
</feature>
<keyword evidence="5 7" id="KW-1133">Transmembrane helix</keyword>
<dbReference type="PANTHER" id="PTHR30193:SF37">
    <property type="entry name" value="INNER MEMBRANE ABC TRANSPORTER PERMEASE PROTEIN YCJO"/>
    <property type="match status" value="1"/>
</dbReference>
<dbReference type="SUPFAM" id="SSF161098">
    <property type="entry name" value="MetI-like"/>
    <property type="match status" value="1"/>
</dbReference>
<proteinExistence type="inferred from homology"/>
<reference evidence="10 11" key="1">
    <citation type="submission" date="2021-01" db="EMBL/GenBank/DDBJ databases">
        <title>Whole genome shotgun sequence of Microbispora corallina NBRC 16416.</title>
        <authorList>
            <person name="Komaki H."/>
            <person name="Tamura T."/>
        </authorList>
    </citation>
    <scope>NUCLEOTIDE SEQUENCE [LARGE SCALE GENOMIC DNA]</scope>
    <source>
        <strain evidence="10 11">NBRC 16416</strain>
    </source>
</reference>
<keyword evidence="6 7" id="KW-0472">Membrane</keyword>
<feature type="transmembrane region" description="Helical" evidence="7">
    <location>
        <begin position="36"/>
        <end position="54"/>
    </location>
</feature>
<accession>A0ABQ4GA28</accession>
<keyword evidence="3" id="KW-1003">Cell membrane</keyword>
<dbReference type="Gene3D" id="1.10.3720.10">
    <property type="entry name" value="MetI-like"/>
    <property type="match status" value="1"/>
</dbReference>
<dbReference type="EMBL" id="BOOC01000048">
    <property type="protein sequence ID" value="GIH43917.1"/>
    <property type="molecule type" value="Genomic_DNA"/>
</dbReference>
<evidence type="ECO:0000256" key="1">
    <source>
        <dbReference type="ARBA" id="ARBA00004651"/>
    </source>
</evidence>
<evidence type="ECO:0000256" key="7">
    <source>
        <dbReference type="RuleBase" id="RU363032"/>
    </source>
</evidence>
<protein>
    <submittedName>
        <fullName evidence="10">Sugar ABC transporter permease</fullName>
    </submittedName>
</protein>
<comment type="caution">
    <text evidence="10">The sequence shown here is derived from an EMBL/GenBank/DDBJ whole genome shotgun (WGS) entry which is preliminary data.</text>
</comment>
<evidence type="ECO:0000256" key="6">
    <source>
        <dbReference type="ARBA" id="ARBA00023136"/>
    </source>
</evidence>
<keyword evidence="11" id="KW-1185">Reference proteome</keyword>
<organism evidence="10 11">
    <name type="scientific">Microbispora corallina</name>
    <dbReference type="NCBI Taxonomy" id="83302"/>
    <lineage>
        <taxon>Bacteria</taxon>
        <taxon>Bacillati</taxon>
        <taxon>Actinomycetota</taxon>
        <taxon>Actinomycetes</taxon>
        <taxon>Streptosporangiales</taxon>
        <taxon>Streptosporangiaceae</taxon>
        <taxon>Microbispora</taxon>
    </lineage>
</organism>
<evidence type="ECO:0000259" key="9">
    <source>
        <dbReference type="PROSITE" id="PS50928"/>
    </source>
</evidence>
<dbReference type="InterPro" id="IPR000515">
    <property type="entry name" value="MetI-like"/>
</dbReference>